<dbReference type="AlphaFoldDB" id="A0A9P4WZH5"/>
<comment type="caution">
    <text evidence="1">The sequence shown here is derived from an EMBL/GenBank/DDBJ whole genome shotgun (WGS) entry which is preliminary data.</text>
</comment>
<gene>
    <name evidence="1" type="ORF">E8E12_008063</name>
</gene>
<keyword evidence="2" id="KW-1185">Reference proteome</keyword>
<sequence>MAAGMFMPEALACPGWEYAGKLYKELKSRDTLSFEAWKLFLEAFPDQSELSHNFRLEIHEVITCWPSIVKSISTLDTNALTNFCANGLTLDLAKLISLTAIPTLTALIHTNPSQRRTHPLTGNAIRDWCRAVREKNAFPNLKLLYLCSIPDHGSPDITVLGHLSNFPALALVGIERAGSHSSIKASGTCGQWQRTTANREHKLNKTMRDTQKTIAEKTKALYTYACRVRESQTADTSGASEVEQPVLTLSCYAPRSTRDASTATWFIRRHLAPGEPQKRALIVLDHQNDGARGTKKHKIRQAKQCDVGILLDSFGNPPASDLKDYYALQS</sequence>
<proteinExistence type="predicted"/>
<dbReference type="Proteomes" id="UP000758155">
    <property type="component" value="Unassembled WGS sequence"/>
</dbReference>
<protein>
    <submittedName>
        <fullName evidence="1">Uncharacterized protein</fullName>
    </submittedName>
</protein>
<accession>A0A9P4WZH5</accession>
<name>A0A9P4WZH5_9PLEO</name>
<dbReference type="EMBL" id="SWKV01000002">
    <property type="protein sequence ID" value="KAF3047471.1"/>
    <property type="molecule type" value="Genomic_DNA"/>
</dbReference>
<dbReference type="OrthoDB" id="5273928at2759"/>
<organism evidence="1 2">
    <name type="scientific">Didymella heteroderae</name>
    <dbReference type="NCBI Taxonomy" id="1769908"/>
    <lineage>
        <taxon>Eukaryota</taxon>
        <taxon>Fungi</taxon>
        <taxon>Dikarya</taxon>
        <taxon>Ascomycota</taxon>
        <taxon>Pezizomycotina</taxon>
        <taxon>Dothideomycetes</taxon>
        <taxon>Pleosporomycetidae</taxon>
        <taxon>Pleosporales</taxon>
        <taxon>Pleosporineae</taxon>
        <taxon>Didymellaceae</taxon>
        <taxon>Didymella</taxon>
    </lineage>
</organism>
<reference evidence="1" key="1">
    <citation type="submission" date="2019-04" db="EMBL/GenBank/DDBJ databases">
        <title>Sequencing of skin fungus with MAO and IRED activity.</title>
        <authorList>
            <person name="Marsaioli A.J."/>
            <person name="Bonatto J.M.C."/>
            <person name="Reis Junior O."/>
        </authorList>
    </citation>
    <scope>NUCLEOTIDE SEQUENCE</scope>
    <source>
        <strain evidence="1">28M1</strain>
    </source>
</reference>
<evidence type="ECO:0000313" key="2">
    <source>
        <dbReference type="Proteomes" id="UP000758155"/>
    </source>
</evidence>
<evidence type="ECO:0000313" key="1">
    <source>
        <dbReference type="EMBL" id="KAF3047471.1"/>
    </source>
</evidence>